<keyword evidence="9" id="KW-1185">Reference proteome</keyword>
<dbReference type="Gene3D" id="3.40.830.10">
    <property type="entry name" value="LigB-like"/>
    <property type="match status" value="1"/>
</dbReference>
<dbReference type="InterPro" id="IPR014436">
    <property type="entry name" value="Extradiol_dOase_DODA"/>
</dbReference>
<dbReference type="GO" id="GO:0008198">
    <property type="term" value="F:ferrous iron binding"/>
    <property type="evidence" value="ECO:0007669"/>
    <property type="project" value="InterPro"/>
</dbReference>
<evidence type="ECO:0000256" key="6">
    <source>
        <dbReference type="SAM" id="SignalP"/>
    </source>
</evidence>
<feature type="chain" id="PRO_5028981316" evidence="6">
    <location>
        <begin position="29"/>
        <end position="295"/>
    </location>
</feature>
<evidence type="ECO:0000256" key="3">
    <source>
        <dbReference type="ARBA" id="ARBA00022723"/>
    </source>
</evidence>
<evidence type="ECO:0000256" key="1">
    <source>
        <dbReference type="ARBA" id="ARBA00001947"/>
    </source>
</evidence>
<dbReference type="NCBIfam" id="NF007914">
    <property type="entry name" value="PRK10628.1"/>
    <property type="match status" value="1"/>
</dbReference>
<dbReference type="EC" id="1.13.11.29" evidence="8"/>
<dbReference type="GO" id="GO:0050297">
    <property type="term" value="F:stizolobate synthase activity"/>
    <property type="evidence" value="ECO:0007669"/>
    <property type="project" value="UniProtKB-EC"/>
</dbReference>
<gene>
    <name evidence="8" type="primary">ygiD</name>
    <name evidence="8" type="ORF">HS961_20680</name>
</gene>
<dbReference type="PANTHER" id="PTHR30096:SF0">
    <property type="entry name" value="4,5-DOPA DIOXYGENASE EXTRADIOL-LIKE PROTEIN"/>
    <property type="match status" value="1"/>
</dbReference>
<protein>
    <submittedName>
        <fullName evidence="8">4,5-DOPA dioxygenase extradiol</fullName>
        <ecNumber evidence="8">1.13.11.29</ecNumber>
    </submittedName>
</protein>
<dbReference type="AlphaFoldDB" id="A0A7G5EM38"/>
<keyword evidence="6" id="KW-0732">Signal</keyword>
<evidence type="ECO:0000259" key="7">
    <source>
        <dbReference type="Pfam" id="PF02900"/>
    </source>
</evidence>
<dbReference type="InterPro" id="IPR004183">
    <property type="entry name" value="Xdiol_dOase_suB"/>
</dbReference>
<keyword evidence="8" id="KW-0223">Dioxygenase</keyword>
<proteinExistence type="inferred from homology"/>
<organism evidence="8 9">
    <name type="scientific">Comamonas piscis</name>
    <dbReference type="NCBI Taxonomy" id="1562974"/>
    <lineage>
        <taxon>Bacteria</taxon>
        <taxon>Pseudomonadati</taxon>
        <taxon>Pseudomonadota</taxon>
        <taxon>Betaproteobacteria</taxon>
        <taxon>Burkholderiales</taxon>
        <taxon>Comamonadaceae</taxon>
        <taxon>Comamonas</taxon>
    </lineage>
</organism>
<comment type="cofactor">
    <cofactor evidence="1">
        <name>Zn(2+)</name>
        <dbReference type="ChEBI" id="CHEBI:29105"/>
    </cofactor>
</comment>
<dbReference type="PROSITE" id="PS51318">
    <property type="entry name" value="TAT"/>
    <property type="match status" value="1"/>
</dbReference>
<accession>A0A7G5EM38</accession>
<evidence type="ECO:0000313" key="9">
    <source>
        <dbReference type="Proteomes" id="UP000515240"/>
    </source>
</evidence>
<dbReference type="Proteomes" id="UP000515240">
    <property type="component" value="Chromosome"/>
</dbReference>
<comment type="similarity">
    <text evidence="2">Belongs to the DODA-type extradiol aromatic ring-opening dioxygenase family.</text>
</comment>
<keyword evidence="4" id="KW-0862">Zinc</keyword>
<dbReference type="CDD" id="cd07363">
    <property type="entry name" value="45_DOPA_Dioxygenase"/>
    <property type="match status" value="1"/>
</dbReference>
<dbReference type="PIRSF" id="PIRSF006157">
    <property type="entry name" value="Doxgns_DODA"/>
    <property type="match status" value="1"/>
</dbReference>
<evidence type="ECO:0000256" key="5">
    <source>
        <dbReference type="ARBA" id="ARBA00023002"/>
    </source>
</evidence>
<dbReference type="Pfam" id="PF02900">
    <property type="entry name" value="LigB"/>
    <property type="match status" value="1"/>
</dbReference>
<feature type="signal peptide" evidence="6">
    <location>
        <begin position="1"/>
        <end position="28"/>
    </location>
</feature>
<dbReference type="KEGG" id="cpis:HS961_20680"/>
<name>A0A7G5EM38_9BURK</name>
<evidence type="ECO:0000313" key="8">
    <source>
        <dbReference type="EMBL" id="QMV75063.1"/>
    </source>
</evidence>
<evidence type="ECO:0000256" key="4">
    <source>
        <dbReference type="ARBA" id="ARBA00022833"/>
    </source>
</evidence>
<dbReference type="PANTHER" id="PTHR30096">
    <property type="entry name" value="4,5-DOPA DIOXYGENASE EXTRADIOL-LIKE PROTEIN"/>
    <property type="match status" value="1"/>
</dbReference>
<reference evidence="8 9" key="1">
    <citation type="journal article" date="2020" name="G3 (Bethesda)">
        <title>CeMbio - The Caenorhabditis elegans Microbiome Resource.</title>
        <authorList>
            <person name="Dirksen P."/>
            <person name="Assie A."/>
            <person name="Zimmermann J."/>
            <person name="Zhang F."/>
            <person name="Tietje A.M."/>
            <person name="Marsh S.A."/>
            <person name="Felix M.A."/>
            <person name="Shapira M."/>
            <person name="Kaleta C."/>
            <person name="Schulenburg H."/>
            <person name="Samuel B."/>
        </authorList>
    </citation>
    <scope>NUCLEOTIDE SEQUENCE [LARGE SCALE GENOMIC DNA]</scope>
    <source>
        <strain evidence="8 9">BIGb0172</strain>
    </source>
</reference>
<sequence length="295" mass="31786">MLSRRSLVMSGSLSAVMAALLPMGEALARSQQQPKKMPVLFIGHGSPMNAISANPFTEHLQRWGSSLPKPTAILVVSAHWLTRGSTGVTLNDKPATIHDFSGFPADLHAMQYPAAGHPVLAAKAAALVRSGQAQLTDQWGLDHGTWTVLHHLYPKADVPVFQVSIDYNQPAPYHYAVGKELAALREQGVLIIGSGNIVHNLRATVRGAPDGLMAARDWAQQFDEVAKQALLAGNDAALLQYQQLHASVKMAVPTPDHYWPLLYALGAAHGSGPARQVFEGFQSGTISMRCLQWDA</sequence>
<feature type="domain" description="Extradiol ring-cleavage dioxygenase class III enzyme subunit B" evidence="7">
    <location>
        <begin position="56"/>
        <end position="271"/>
    </location>
</feature>
<evidence type="ECO:0000256" key="2">
    <source>
        <dbReference type="ARBA" id="ARBA00007581"/>
    </source>
</evidence>
<keyword evidence="3" id="KW-0479">Metal-binding</keyword>
<keyword evidence="5 8" id="KW-0560">Oxidoreductase</keyword>
<dbReference type="GO" id="GO:0008270">
    <property type="term" value="F:zinc ion binding"/>
    <property type="evidence" value="ECO:0007669"/>
    <property type="project" value="InterPro"/>
</dbReference>
<dbReference type="SUPFAM" id="SSF53213">
    <property type="entry name" value="LigB-like"/>
    <property type="match status" value="1"/>
</dbReference>
<dbReference type="EMBL" id="CP058554">
    <property type="protein sequence ID" value="QMV75063.1"/>
    <property type="molecule type" value="Genomic_DNA"/>
</dbReference>
<dbReference type="InterPro" id="IPR006311">
    <property type="entry name" value="TAT_signal"/>
</dbReference>